<keyword evidence="3" id="KW-1185">Reference proteome</keyword>
<evidence type="ECO:0000313" key="3">
    <source>
        <dbReference type="Proteomes" id="UP000321734"/>
    </source>
</evidence>
<keyword evidence="2" id="KW-0378">Hydrolase</keyword>
<evidence type="ECO:0000313" key="2">
    <source>
        <dbReference type="EMBL" id="TXE08506.1"/>
    </source>
</evidence>
<dbReference type="InterPro" id="IPR019288">
    <property type="entry name" value="3'-5'_exonuclease_PolB-like"/>
</dbReference>
<dbReference type="CDD" id="cd05782">
    <property type="entry name" value="DNA_polB_like1_exo"/>
    <property type="match status" value="1"/>
</dbReference>
<accession>A0A5C7AID0</accession>
<feature type="domain" description="Predicted 3'-5' exonuclease PolB-like" evidence="1">
    <location>
        <begin position="61"/>
        <end position="223"/>
    </location>
</feature>
<dbReference type="SUPFAM" id="SSF53098">
    <property type="entry name" value="Ribonuclease H-like"/>
    <property type="match status" value="1"/>
</dbReference>
<dbReference type="GO" id="GO:0003676">
    <property type="term" value="F:nucleic acid binding"/>
    <property type="evidence" value="ECO:0007669"/>
    <property type="project" value="InterPro"/>
</dbReference>
<dbReference type="Gene3D" id="3.30.420.10">
    <property type="entry name" value="Ribonuclease H-like superfamily/Ribonuclease H"/>
    <property type="match status" value="1"/>
</dbReference>
<dbReference type="OrthoDB" id="9773351at2"/>
<organism evidence="2 3">
    <name type="scientific">Gelidibacter salicanalis</name>
    <dbReference type="NCBI Taxonomy" id="291193"/>
    <lineage>
        <taxon>Bacteria</taxon>
        <taxon>Pseudomonadati</taxon>
        <taxon>Bacteroidota</taxon>
        <taxon>Flavobacteriia</taxon>
        <taxon>Flavobacteriales</taxon>
        <taxon>Flavobacteriaceae</taxon>
        <taxon>Gelidibacter</taxon>
    </lineage>
</organism>
<sequence length="236" mass="27498">MINKLNLEDILFLDIETVPETPHFSDLDSIKQDLWELKSKYQRADISAEEFYERAGIWAEFGKIVCISVGYFKFQGTLRSFRVTSFSGDEHQILKDFKNLILSHFNQTKHLLCAHNGKEFDFPYIARRMIIHHIELPNKLNLFGKKPWEVPHLDTLELWKFGDYKNYTSLKLLTNVLGIPSPKDDIDGSEVGRVFYDENDLNRIVVYCEKDTIAVAQIFLRLRGDSILDASEIKHI</sequence>
<evidence type="ECO:0000259" key="1">
    <source>
        <dbReference type="Pfam" id="PF10108"/>
    </source>
</evidence>
<protein>
    <submittedName>
        <fullName evidence="2">3'-5' exonuclease</fullName>
    </submittedName>
</protein>
<dbReference type="RefSeq" id="WP_146892528.1">
    <property type="nucleotide sequence ID" value="NZ_VORX01000003.1"/>
</dbReference>
<comment type="caution">
    <text evidence="2">The sequence shown here is derived from an EMBL/GenBank/DDBJ whole genome shotgun (WGS) entry which is preliminary data.</text>
</comment>
<dbReference type="Pfam" id="PF10108">
    <property type="entry name" value="DNA_pol_B_exo2"/>
    <property type="match status" value="1"/>
</dbReference>
<gene>
    <name evidence="2" type="ORF">ES711_08345</name>
</gene>
<dbReference type="InterPro" id="IPR012337">
    <property type="entry name" value="RNaseH-like_sf"/>
</dbReference>
<keyword evidence="2" id="KW-0540">Nuclease</keyword>
<dbReference type="EMBL" id="VORX01000003">
    <property type="protein sequence ID" value="TXE08506.1"/>
    <property type="molecule type" value="Genomic_DNA"/>
</dbReference>
<dbReference type="Proteomes" id="UP000321734">
    <property type="component" value="Unassembled WGS sequence"/>
</dbReference>
<dbReference type="GO" id="GO:0004527">
    <property type="term" value="F:exonuclease activity"/>
    <property type="evidence" value="ECO:0007669"/>
    <property type="project" value="UniProtKB-KW"/>
</dbReference>
<name>A0A5C7AID0_9FLAO</name>
<reference evidence="2 3" key="1">
    <citation type="submission" date="2019-08" db="EMBL/GenBank/DDBJ databases">
        <title>Genome sequence of Gelidibacter salicanalis IC162T.</title>
        <authorList>
            <person name="Bowman J.P."/>
        </authorList>
    </citation>
    <scope>NUCLEOTIDE SEQUENCE [LARGE SCALE GENOMIC DNA]</scope>
    <source>
        <strain evidence="2 3">IC162</strain>
    </source>
</reference>
<dbReference type="InterPro" id="IPR036397">
    <property type="entry name" value="RNaseH_sf"/>
</dbReference>
<keyword evidence="2" id="KW-0269">Exonuclease</keyword>
<dbReference type="AlphaFoldDB" id="A0A5C7AID0"/>
<proteinExistence type="predicted"/>